<keyword evidence="4" id="KW-0808">Transferase</keyword>
<evidence type="ECO:0000313" key="4">
    <source>
        <dbReference type="EMBL" id="KAG9245517.1"/>
    </source>
</evidence>
<dbReference type="AlphaFoldDB" id="A0A9P8CG68"/>
<keyword evidence="2" id="KW-0812">Transmembrane</keyword>
<feature type="transmembrane region" description="Helical" evidence="2">
    <location>
        <begin position="386"/>
        <end position="404"/>
    </location>
</feature>
<dbReference type="EMBL" id="MU253843">
    <property type="protein sequence ID" value="KAG9245517.1"/>
    <property type="molecule type" value="Genomic_DNA"/>
</dbReference>
<dbReference type="PANTHER" id="PTHR23028">
    <property type="entry name" value="ACETYLTRANSFERASE"/>
    <property type="match status" value="1"/>
</dbReference>
<feature type="transmembrane region" description="Helical" evidence="2">
    <location>
        <begin position="339"/>
        <end position="358"/>
    </location>
</feature>
<feature type="transmembrane region" description="Helical" evidence="2">
    <location>
        <begin position="127"/>
        <end position="149"/>
    </location>
</feature>
<comment type="caution">
    <text evidence="4">The sequence shown here is derived from an EMBL/GenBank/DDBJ whole genome shotgun (WGS) entry which is preliminary data.</text>
</comment>
<dbReference type="Pfam" id="PF01757">
    <property type="entry name" value="Acyl_transf_3"/>
    <property type="match status" value="1"/>
</dbReference>
<protein>
    <submittedName>
        <fullName evidence="4">Acyltransferase 3</fullName>
    </submittedName>
</protein>
<proteinExistence type="predicted"/>
<dbReference type="PANTHER" id="PTHR23028:SF134">
    <property type="entry name" value="PUTATIVE (AFU_ORTHOLOGUE AFUA_4G08520)-RELATED"/>
    <property type="match status" value="1"/>
</dbReference>
<accession>A0A9P8CG68</accession>
<feature type="transmembrane region" description="Helical" evidence="2">
    <location>
        <begin position="455"/>
        <end position="474"/>
    </location>
</feature>
<keyword evidence="2" id="KW-0472">Membrane</keyword>
<evidence type="ECO:0000256" key="1">
    <source>
        <dbReference type="SAM" id="MobiDB-lite"/>
    </source>
</evidence>
<dbReference type="InterPro" id="IPR002656">
    <property type="entry name" value="Acyl_transf_3_dom"/>
</dbReference>
<evidence type="ECO:0000256" key="2">
    <source>
        <dbReference type="SAM" id="Phobius"/>
    </source>
</evidence>
<feature type="domain" description="Acyltransferase 3" evidence="3">
    <location>
        <begin position="80"/>
        <end position="150"/>
    </location>
</feature>
<evidence type="ECO:0000313" key="5">
    <source>
        <dbReference type="Proteomes" id="UP000887226"/>
    </source>
</evidence>
<reference evidence="4" key="1">
    <citation type="journal article" date="2021" name="IMA Fungus">
        <title>Genomic characterization of three marine fungi, including Emericellopsis atlantica sp. nov. with signatures of a generalist lifestyle and marine biomass degradation.</title>
        <authorList>
            <person name="Hagestad O.C."/>
            <person name="Hou L."/>
            <person name="Andersen J.H."/>
            <person name="Hansen E.H."/>
            <person name="Altermark B."/>
            <person name="Li C."/>
            <person name="Kuhnert E."/>
            <person name="Cox R.J."/>
            <person name="Crous P.W."/>
            <person name="Spatafora J.W."/>
            <person name="Lail K."/>
            <person name="Amirebrahimi M."/>
            <person name="Lipzen A."/>
            <person name="Pangilinan J."/>
            <person name="Andreopoulos W."/>
            <person name="Hayes R.D."/>
            <person name="Ng V."/>
            <person name="Grigoriev I.V."/>
            <person name="Jackson S.A."/>
            <person name="Sutton T.D.S."/>
            <person name="Dobson A.D.W."/>
            <person name="Rama T."/>
        </authorList>
    </citation>
    <scope>NUCLEOTIDE SEQUENCE</scope>
    <source>
        <strain evidence="4">TRa3180A</strain>
    </source>
</reference>
<dbReference type="InterPro" id="IPR050879">
    <property type="entry name" value="Acyltransferase_3"/>
</dbReference>
<evidence type="ECO:0000259" key="3">
    <source>
        <dbReference type="Pfam" id="PF01757"/>
    </source>
</evidence>
<sequence>MYDGEKESTAELFRQTRSNSSSDCSSYAYDDDSEKGILDKLISSSSSSFSHVVSSLKQRIQLAGYTGFPPLLERELHPTAWLDGVRGTAALFVVFHHTAHAWFTERAFAGYGSGGDGLNKHLIQLPIIRLIISGYPQVALFFVVSGYAISYKPMQLLHGGRSAEFLDSLGIAIITWMDWFRKGPGMCEPPHANNLFEQIYNWGVESINLAEPFATRDGVARYGPPYDPNLWTLPIEFRDSMILFGTLLGMCKVGTNIRTTLTVSVATYCLHKTHWDIMLFVSGMLMADLRFHRLAASSQTAPLSAPYDCNCCGYHSHASSSVFPSVLDVTTTMHKYRRIVTTAGFIFSLWLLGMPEFAPGAAETPGFRTFAYYVPTNHHQAGKVDLYWIPLGAVLLVFFVDHVFLQRVFETRLAQYLGKINFSLYMVHGPILYTLGWAMHARTVAYFGQDTERRYGMAAVGAYSVTFPVVLWVADWCGGSWM</sequence>
<dbReference type="Proteomes" id="UP000887226">
    <property type="component" value="Unassembled WGS sequence"/>
</dbReference>
<keyword evidence="5" id="KW-1185">Reference proteome</keyword>
<feature type="transmembrane region" description="Helical" evidence="2">
    <location>
        <begin position="416"/>
        <end position="435"/>
    </location>
</feature>
<keyword evidence="4" id="KW-0012">Acyltransferase</keyword>
<organism evidence="4 5">
    <name type="scientific">Calycina marina</name>
    <dbReference type="NCBI Taxonomy" id="1763456"/>
    <lineage>
        <taxon>Eukaryota</taxon>
        <taxon>Fungi</taxon>
        <taxon>Dikarya</taxon>
        <taxon>Ascomycota</taxon>
        <taxon>Pezizomycotina</taxon>
        <taxon>Leotiomycetes</taxon>
        <taxon>Helotiales</taxon>
        <taxon>Pezizellaceae</taxon>
        <taxon>Calycina</taxon>
    </lineage>
</organism>
<keyword evidence="2" id="KW-1133">Transmembrane helix</keyword>
<gene>
    <name evidence="4" type="ORF">BJ878DRAFT_566622</name>
</gene>
<feature type="region of interest" description="Disordered" evidence="1">
    <location>
        <begin position="1"/>
        <end position="25"/>
    </location>
</feature>
<name>A0A9P8CG68_9HELO</name>
<dbReference type="OrthoDB" id="5819582at2759"/>
<dbReference type="GO" id="GO:0016747">
    <property type="term" value="F:acyltransferase activity, transferring groups other than amino-acyl groups"/>
    <property type="evidence" value="ECO:0007669"/>
    <property type="project" value="InterPro"/>
</dbReference>